<dbReference type="STRING" id="767519.SAMN05216559_0267"/>
<dbReference type="RefSeq" id="WP_089813156.1">
    <property type="nucleotide sequence ID" value="NZ_FOZK01000001.1"/>
</dbReference>
<organism evidence="2 3">
    <name type="scientific">Halomicrobium zhouii</name>
    <dbReference type="NCBI Taxonomy" id="767519"/>
    <lineage>
        <taxon>Archaea</taxon>
        <taxon>Methanobacteriati</taxon>
        <taxon>Methanobacteriota</taxon>
        <taxon>Stenosarchaea group</taxon>
        <taxon>Halobacteria</taxon>
        <taxon>Halobacteriales</taxon>
        <taxon>Haloarculaceae</taxon>
        <taxon>Halomicrobium</taxon>
    </lineage>
</organism>
<dbReference type="Proteomes" id="UP000199062">
    <property type="component" value="Unassembled WGS sequence"/>
</dbReference>
<dbReference type="OrthoDB" id="202667at2157"/>
<name>A0A1I6K6I3_9EURY</name>
<protein>
    <recommendedName>
        <fullName evidence="4">Right handed beta helix region</fullName>
    </recommendedName>
</protein>
<dbReference type="InterPro" id="IPR006311">
    <property type="entry name" value="TAT_signal"/>
</dbReference>
<evidence type="ECO:0000313" key="3">
    <source>
        <dbReference type="Proteomes" id="UP000199062"/>
    </source>
</evidence>
<dbReference type="SUPFAM" id="SSF51126">
    <property type="entry name" value="Pectin lyase-like"/>
    <property type="match status" value="1"/>
</dbReference>
<dbReference type="AlphaFoldDB" id="A0A1I6K6I3"/>
<keyword evidence="3" id="KW-1185">Reference proteome</keyword>
<sequence length="479" mass="50500">MTGDRSSRRAFLRRGAAVTLPAAVAGCQFRDETPETTTPDRDQTTDSPTPTTPTSRERLAAAYDDRFDEYVDVVAAGASPDGSEPIDDVLERVVADDTLAYVPAGTYRVNSLRVEDVSNAGLVAESPAETSLVPGRPAVDIGHQFLQFHGVSDFLFEGFTLDYRASGAGGATQVFSRGDFAVRDLRVRGTMPDESLPGNPAAFRFDVREESATGTVEHVVARDGGHDGGNAVGLYVGAAHAGTLEFVDCEVRNFPNNGLYASAPGRDDEALRGRDGTVHVRGGRYANNNIANVRLGSTDSTARDVTVVVDERPPSHAGAMNARGLRIRNRSGIVVEDCEIRIGEDAGEGFGGLVFHPNAGTSTIRDTTIRVDRDDTPAVRALDDDAADPSPGPTFENVTVTGSAAGGWAVEIAGRADVAFEDCTVSGTGPGRNGLSFTACENCVVDGGEIDVPGIPVRGRRSTVETLDVRTGDALDSEQ</sequence>
<dbReference type="PROSITE" id="PS51318">
    <property type="entry name" value="TAT"/>
    <property type="match status" value="1"/>
</dbReference>
<evidence type="ECO:0000256" key="1">
    <source>
        <dbReference type="SAM" id="MobiDB-lite"/>
    </source>
</evidence>
<gene>
    <name evidence="2" type="ORF">SAMN05216559_0267</name>
</gene>
<dbReference type="PROSITE" id="PS51257">
    <property type="entry name" value="PROKAR_LIPOPROTEIN"/>
    <property type="match status" value="1"/>
</dbReference>
<dbReference type="Gene3D" id="2.160.20.10">
    <property type="entry name" value="Single-stranded right-handed beta-helix, Pectin lyase-like"/>
    <property type="match status" value="1"/>
</dbReference>
<feature type="compositionally biased region" description="Basic and acidic residues" evidence="1">
    <location>
        <begin position="29"/>
        <end position="44"/>
    </location>
</feature>
<feature type="region of interest" description="Disordered" evidence="1">
    <location>
        <begin position="25"/>
        <end position="55"/>
    </location>
</feature>
<dbReference type="InterPro" id="IPR012334">
    <property type="entry name" value="Pectin_lyas_fold"/>
</dbReference>
<reference evidence="2 3" key="1">
    <citation type="submission" date="2016-10" db="EMBL/GenBank/DDBJ databases">
        <authorList>
            <person name="de Groot N.N."/>
        </authorList>
    </citation>
    <scope>NUCLEOTIDE SEQUENCE [LARGE SCALE GENOMIC DNA]</scope>
    <source>
        <strain evidence="2 3">CGMCC 1.10457</strain>
    </source>
</reference>
<dbReference type="InterPro" id="IPR011050">
    <property type="entry name" value="Pectin_lyase_fold/virulence"/>
</dbReference>
<feature type="compositionally biased region" description="Low complexity" evidence="1">
    <location>
        <begin position="45"/>
        <end position="54"/>
    </location>
</feature>
<proteinExistence type="predicted"/>
<evidence type="ECO:0008006" key="4">
    <source>
        <dbReference type="Google" id="ProtNLM"/>
    </source>
</evidence>
<dbReference type="EMBL" id="FOZK01000001">
    <property type="protein sequence ID" value="SFR86807.1"/>
    <property type="molecule type" value="Genomic_DNA"/>
</dbReference>
<evidence type="ECO:0000313" key="2">
    <source>
        <dbReference type="EMBL" id="SFR86807.1"/>
    </source>
</evidence>
<accession>A0A1I6K6I3</accession>